<keyword evidence="2" id="KW-1133">Transmembrane helix</keyword>
<evidence type="ECO:0000256" key="1">
    <source>
        <dbReference type="SAM" id="MobiDB-lite"/>
    </source>
</evidence>
<protein>
    <submittedName>
        <fullName evidence="3">Uncharacterized protein</fullName>
    </submittedName>
</protein>
<organism evidence="3 4">
    <name type="scientific">Sphingobacterium anhuiense</name>
    <dbReference type="NCBI Taxonomy" id="493780"/>
    <lineage>
        <taxon>Bacteria</taxon>
        <taxon>Pseudomonadati</taxon>
        <taxon>Bacteroidota</taxon>
        <taxon>Sphingobacteriia</taxon>
        <taxon>Sphingobacteriales</taxon>
        <taxon>Sphingobacteriaceae</taxon>
        <taxon>Sphingobacterium</taxon>
    </lineage>
</organism>
<reference evidence="4" key="1">
    <citation type="journal article" date="2019" name="Int. J. Syst. Evol. Microbiol.">
        <title>The Global Catalogue of Microorganisms (GCM) 10K type strain sequencing project: providing services to taxonomists for standard genome sequencing and annotation.</title>
        <authorList>
            <consortium name="The Broad Institute Genomics Platform"/>
            <consortium name="The Broad Institute Genome Sequencing Center for Infectious Disease"/>
            <person name="Wu L."/>
            <person name="Ma J."/>
        </authorList>
    </citation>
    <scope>NUCLEOTIDE SEQUENCE [LARGE SCALE GENOMIC DNA]</scope>
    <source>
        <strain evidence="4">KCTC 22209</strain>
    </source>
</reference>
<evidence type="ECO:0000256" key="2">
    <source>
        <dbReference type="SAM" id="Phobius"/>
    </source>
</evidence>
<keyword evidence="2" id="KW-0812">Transmembrane</keyword>
<dbReference type="RefSeq" id="WP_380919990.1">
    <property type="nucleotide sequence ID" value="NZ_JBHUPE010000004.1"/>
</dbReference>
<evidence type="ECO:0000313" key="4">
    <source>
        <dbReference type="Proteomes" id="UP001597509"/>
    </source>
</evidence>
<dbReference type="EMBL" id="JBHUPE010000004">
    <property type="protein sequence ID" value="MFD2904193.1"/>
    <property type="molecule type" value="Genomic_DNA"/>
</dbReference>
<sequence>MKNSQLKEEFEQVNESSGTSPHRYGKEAFRKEKKAKCNKNLFWLGGAIVALVIWKYCGSTHKKSGLLSMLDGDKSSCPTDLLKSRR</sequence>
<feature type="compositionally biased region" description="Basic and acidic residues" evidence="1">
    <location>
        <begin position="1"/>
        <end position="10"/>
    </location>
</feature>
<feature type="transmembrane region" description="Helical" evidence="2">
    <location>
        <begin position="40"/>
        <end position="56"/>
    </location>
</feature>
<comment type="caution">
    <text evidence="3">The sequence shown here is derived from an EMBL/GenBank/DDBJ whole genome shotgun (WGS) entry which is preliminary data.</text>
</comment>
<gene>
    <name evidence="3" type="ORF">ACFS6I_09675</name>
</gene>
<proteinExistence type="predicted"/>
<name>A0ABW5YV19_9SPHI</name>
<accession>A0ABW5YV19</accession>
<evidence type="ECO:0000313" key="3">
    <source>
        <dbReference type="EMBL" id="MFD2904193.1"/>
    </source>
</evidence>
<feature type="region of interest" description="Disordered" evidence="1">
    <location>
        <begin position="1"/>
        <end position="25"/>
    </location>
</feature>
<keyword evidence="4" id="KW-1185">Reference proteome</keyword>
<keyword evidence="2" id="KW-0472">Membrane</keyword>
<dbReference type="Proteomes" id="UP001597509">
    <property type="component" value="Unassembled WGS sequence"/>
</dbReference>